<name>A0A8B8ZGQ1_PHODC</name>
<proteinExistence type="inferred from homology"/>
<dbReference type="InterPro" id="IPR042121">
    <property type="entry name" value="MutL_C_regsub"/>
</dbReference>
<dbReference type="GO" id="GO:0140664">
    <property type="term" value="F:ATP-dependent DNA damage sensor activity"/>
    <property type="evidence" value="ECO:0007669"/>
    <property type="project" value="InterPro"/>
</dbReference>
<evidence type="ECO:0000313" key="6">
    <source>
        <dbReference type="Proteomes" id="UP000228380"/>
    </source>
</evidence>
<dbReference type="CDD" id="cd00782">
    <property type="entry name" value="MutL_Trans"/>
    <property type="match status" value="1"/>
</dbReference>
<dbReference type="AlphaFoldDB" id="A0A8B8ZGQ1"/>
<dbReference type="InterPro" id="IPR014721">
    <property type="entry name" value="Ribsml_uS5_D2-typ_fold_subgr"/>
</dbReference>
<dbReference type="PANTHER" id="PTHR10073:SF47">
    <property type="entry name" value="DNA MISMATCH REPAIR PROTEIN MLH3"/>
    <property type="match status" value="1"/>
</dbReference>
<dbReference type="InterPro" id="IPR014790">
    <property type="entry name" value="MutL_C"/>
</dbReference>
<protein>
    <submittedName>
        <fullName evidence="7">DNA mismatch repair protein MLH3 isoform X1</fullName>
    </submittedName>
</protein>
<dbReference type="GO" id="GO:0016887">
    <property type="term" value="F:ATP hydrolysis activity"/>
    <property type="evidence" value="ECO:0007669"/>
    <property type="project" value="InterPro"/>
</dbReference>
<reference evidence="6" key="1">
    <citation type="journal article" date="2019" name="Nat. Commun.">
        <title>Genome-wide association mapping of date palm fruit traits.</title>
        <authorList>
            <person name="Hazzouri K.M."/>
            <person name="Gros-Balthazard M."/>
            <person name="Flowers J.M."/>
            <person name="Copetti D."/>
            <person name="Lemansour A."/>
            <person name="Lebrun M."/>
            <person name="Masmoudi K."/>
            <person name="Ferrand S."/>
            <person name="Dhar M.I."/>
            <person name="Fresquez Z.A."/>
            <person name="Rosas U."/>
            <person name="Zhang J."/>
            <person name="Talag J."/>
            <person name="Lee S."/>
            <person name="Kudrna D."/>
            <person name="Powell R.F."/>
            <person name="Leitch I.J."/>
            <person name="Krueger R.R."/>
            <person name="Wing R.A."/>
            <person name="Amiri K.M.A."/>
            <person name="Purugganan M.D."/>
        </authorList>
    </citation>
    <scope>NUCLEOTIDE SEQUENCE [LARGE SCALE GENOMIC DNA]</scope>
    <source>
        <strain evidence="6">cv. Khalas</strain>
    </source>
</reference>
<dbReference type="InterPro" id="IPR002099">
    <property type="entry name" value="MutL/Mlh/PMS"/>
</dbReference>
<keyword evidence="6" id="KW-1185">Reference proteome</keyword>
<accession>A0A8B8ZGQ1</accession>
<dbReference type="InterPro" id="IPR042120">
    <property type="entry name" value="MutL_C_dimsub"/>
</dbReference>
<dbReference type="NCBIfam" id="TIGR00585">
    <property type="entry name" value="mutl"/>
    <property type="match status" value="1"/>
</dbReference>
<dbReference type="InterPro" id="IPR020568">
    <property type="entry name" value="Ribosomal_Su5_D2-typ_SF"/>
</dbReference>
<dbReference type="GO" id="GO:0030983">
    <property type="term" value="F:mismatched DNA binding"/>
    <property type="evidence" value="ECO:0007669"/>
    <property type="project" value="InterPro"/>
</dbReference>
<evidence type="ECO:0000256" key="1">
    <source>
        <dbReference type="ARBA" id="ARBA00006082"/>
    </source>
</evidence>
<reference evidence="7" key="2">
    <citation type="submission" date="2025-08" db="UniProtKB">
        <authorList>
            <consortium name="RefSeq"/>
        </authorList>
    </citation>
    <scope>IDENTIFICATION</scope>
    <source>
        <tissue evidence="7">Young leaves</tissue>
    </source>
</reference>
<dbReference type="SMART" id="SM01340">
    <property type="entry name" value="DNA_mis_repair"/>
    <property type="match status" value="1"/>
</dbReference>
<feature type="region of interest" description="Disordered" evidence="3">
    <location>
        <begin position="877"/>
        <end position="902"/>
    </location>
</feature>
<comment type="similarity">
    <text evidence="1">Belongs to the DNA mismatch repair MutL/HexB family.</text>
</comment>
<dbReference type="GO" id="GO:0032300">
    <property type="term" value="C:mismatch repair complex"/>
    <property type="evidence" value="ECO:0007669"/>
    <property type="project" value="InterPro"/>
</dbReference>
<evidence type="ECO:0000259" key="4">
    <source>
        <dbReference type="SMART" id="SM00853"/>
    </source>
</evidence>
<dbReference type="GeneID" id="103723997"/>
<dbReference type="PROSITE" id="PS00058">
    <property type="entry name" value="DNA_MISMATCH_REPAIR_1"/>
    <property type="match status" value="1"/>
</dbReference>
<dbReference type="SUPFAM" id="SSF54211">
    <property type="entry name" value="Ribosomal protein S5 domain 2-like"/>
    <property type="match status" value="1"/>
</dbReference>
<dbReference type="InterPro" id="IPR013507">
    <property type="entry name" value="DNA_mismatch_S5_2-like"/>
</dbReference>
<evidence type="ECO:0000259" key="5">
    <source>
        <dbReference type="SMART" id="SM01340"/>
    </source>
</evidence>
<sequence length="1269" mass="143969">MQSIKRLPRSVHSPLRSSIVLFDLPKVVEELIYNSIDAGATKVYVSINIRACYVKVEDDGCGITRDGLVMLGEKYVTSKFGLMDDIESISKSLGFRGEALGSLSDISLVEVRTKARGKPNAYRKILKGPKCLFFGIDDRREVVGTTVIVRELFYNQPVRRRCMQSSPKKVLHSVKKCVLRTALVHPQILFKVTDIESEDVLLCTIPSSSPLPLISDGFGNEVSSSLHEIVYSDKKLMLSGYISGSADAFSTKAFQYLYINSRFVSKCPIHKLVNDLAARFQGSLAQRVEPEFHRGKRLKNHGYPAYMFNLCCPPLSYDLSFEPSKTIIEFKEWGTILIFFEQAIMHCWEQLQAKSLQGKSFAYKNGISMENEVQKEDPLTTDISKTSNMRKKRCNIQLRHCSVSHSPISSPLKIASEDITTSHGRSSKDHKIFSLEPEPSQSDTEFFGFTDCSLQHVINDRADVLDSRCDQMGGINHNPLWWTRNADSLPLENHLIPDLTSEVKEKCDMQEFVWKNRPPNGTRNLKGELISCNMTDPHDILVNAQKVHNPLHNPNPKSLSKPGMKESYPLMENELCNSTPSGFGIKLVHLRKELDSNALDANYHVEGSSSRDIFCPKKFDAATPSFNIIRKCQALRDLDVLSSDSVGPHSCDQTCLFEENNLHNRLEVCETGSICQLPNEECLLYSRHPTFDSTSRDSLEWNLRSLRCIDAGYSTIMEEKDEFFNSLRNSYSEIYPDESWAKNRSDHEYCSSPKKDMHYGHLSDETTFGDVCLLDNLNHETSWLFSDSINVKRTDGYSKFRVHPVHNHDKGVESSLHEQGFRNHVLPQAHKVRSRRSSSAPPFYKGKCKFFTLNCLAKTARKKPDFEFSKASPESINSLDNVSQSNASQKPLNREVSQPQIRQCIDEKRSRQEMKISYSVGSITDEPEHVAAEMTKWRTGILQPTVKDGDFWHNSFEQSEDILDISSGILHLAGSSLVPESIDKDCLQDARVLLQLDRKFIPVMASGTLIIIDQHAADERIRLEELRRKVLSGEGIGITYLDPEQELVCLSDYPFLMQPVSMFTYFWYFDIDCLLPLFVYRCQVLPEMGLQLLQKYREQIQQWGWICSTPSQPSESFTKNMNLFKRRACGVSLVAVPCILGINLTDKDLIEFIEQLVETDGSSTLPPSVLHVLNFKSCRGAIMFGDSLLPSECSLIVEELKATPLCFQCAHGRPTTVPLLNMAALHEQLAWLQVQQEGPRETWHGLSRHKSSIRRAQLRLDSARKFHSR</sequence>
<keyword evidence="2" id="KW-0227">DNA damage</keyword>
<feature type="domain" description="MutL C-terminal dimerisation" evidence="4">
    <location>
        <begin position="992"/>
        <end position="1188"/>
    </location>
</feature>
<dbReference type="RefSeq" id="XP_038970984.1">
    <property type="nucleotide sequence ID" value="XM_039115056.1"/>
</dbReference>
<dbReference type="SUPFAM" id="SSF118116">
    <property type="entry name" value="DNA mismatch repair protein MutL"/>
    <property type="match status" value="2"/>
</dbReference>
<dbReference type="OrthoDB" id="429932at2759"/>
<dbReference type="Gene3D" id="3.30.1370.100">
    <property type="entry name" value="MutL, C-terminal domain, regulatory subdomain"/>
    <property type="match status" value="1"/>
</dbReference>
<organism evidence="6 7">
    <name type="scientific">Phoenix dactylifera</name>
    <name type="common">Date palm</name>
    <dbReference type="NCBI Taxonomy" id="42345"/>
    <lineage>
        <taxon>Eukaryota</taxon>
        <taxon>Viridiplantae</taxon>
        <taxon>Streptophyta</taxon>
        <taxon>Embryophyta</taxon>
        <taxon>Tracheophyta</taxon>
        <taxon>Spermatophyta</taxon>
        <taxon>Magnoliopsida</taxon>
        <taxon>Liliopsida</taxon>
        <taxon>Arecaceae</taxon>
        <taxon>Coryphoideae</taxon>
        <taxon>Phoeniceae</taxon>
        <taxon>Phoenix</taxon>
    </lineage>
</organism>
<dbReference type="Pfam" id="PF13589">
    <property type="entry name" value="HATPase_c_3"/>
    <property type="match status" value="1"/>
</dbReference>
<dbReference type="PANTHER" id="PTHR10073">
    <property type="entry name" value="DNA MISMATCH REPAIR PROTEIN MLH, PMS, MUTL"/>
    <property type="match status" value="1"/>
</dbReference>
<dbReference type="GO" id="GO:0005524">
    <property type="term" value="F:ATP binding"/>
    <property type="evidence" value="ECO:0007669"/>
    <property type="project" value="InterPro"/>
</dbReference>
<dbReference type="SMART" id="SM00853">
    <property type="entry name" value="MutL_C"/>
    <property type="match status" value="1"/>
</dbReference>
<dbReference type="FunFam" id="3.30.1370.100:FF:000007">
    <property type="entry name" value="MUTL protein homolog 3"/>
    <property type="match status" value="1"/>
</dbReference>
<evidence type="ECO:0000256" key="2">
    <source>
        <dbReference type="ARBA" id="ARBA00022763"/>
    </source>
</evidence>
<evidence type="ECO:0000256" key="3">
    <source>
        <dbReference type="SAM" id="MobiDB-lite"/>
    </source>
</evidence>
<dbReference type="SUPFAM" id="SSF55874">
    <property type="entry name" value="ATPase domain of HSP90 chaperone/DNA topoisomerase II/histidine kinase"/>
    <property type="match status" value="1"/>
</dbReference>
<dbReference type="Gene3D" id="3.30.230.10">
    <property type="match status" value="1"/>
</dbReference>
<dbReference type="Pfam" id="PF01119">
    <property type="entry name" value="DNA_mis_repair"/>
    <property type="match status" value="1"/>
</dbReference>
<feature type="domain" description="DNA mismatch repair protein S5" evidence="5">
    <location>
        <begin position="214"/>
        <end position="349"/>
    </location>
</feature>
<dbReference type="InterPro" id="IPR036890">
    <property type="entry name" value="HATPase_C_sf"/>
</dbReference>
<gene>
    <name evidence="7" type="primary">LOC103723997</name>
</gene>
<feature type="compositionally biased region" description="Polar residues" evidence="3">
    <location>
        <begin position="877"/>
        <end position="901"/>
    </location>
</feature>
<dbReference type="InterPro" id="IPR037198">
    <property type="entry name" value="MutL_C_sf"/>
</dbReference>
<dbReference type="InterPro" id="IPR014762">
    <property type="entry name" value="DNA_mismatch_repair_CS"/>
</dbReference>
<evidence type="ECO:0000313" key="7">
    <source>
        <dbReference type="RefSeq" id="XP_038970984.1"/>
    </source>
</evidence>
<dbReference type="InterPro" id="IPR038973">
    <property type="entry name" value="MutL/Mlh/Pms-like"/>
</dbReference>
<dbReference type="Gene3D" id="3.30.565.10">
    <property type="entry name" value="Histidine kinase-like ATPase, C-terminal domain"/>
    <property type="match status" value="1"/>
</dbReference>
<dbReference type="GO" id="GO:0006298">
    <property type="term" value="P:mismatch repair"/>
    <property type="evidence" value="ECO:0007669"/>
    <property type="project" value="InterPro"/>
</dbReference>
<dbReference type="Gene3D" id="3.30.1540.20">
    <property type="entry name" value="MutL, C-terminal domain, dimerisation subdomain"/>
    <property type="match status" value="2"/>
</dbReference>
<dbReference type="Proteomes" id="UP000228380">
    <property type="component" value="Chromosome 17"/>
</dbReference>